<dbReference type="OrthoDB" id="17560at2759"/>
<proteinExistence type="predicted"/>
<dbReference type="EMBL" id="CM035428">
    <property type="protein sequence ID" value="KAH7302613.1"/>
    <property type="molecule type" value="Genomic_DNA"/>
</dbReference>
<organism evidence="2 3">
    <name type="scientific">Ceratopteris richardii</name>
    <name type="common">Triangle waterfern</name>
    <dbReference type="NCBI Taxonomy" id="49495"/>
    <lineage>
        <taxon>Eukaryota</taxon>
        <taxon>Viridiplantae</taxon>
        <taxon>Streptophyta</taxon>
        <taxon>Embryophyta</taxon>
        <taxon>Tracheophyta</taxon>
        <taxon>Polypodiopsida</taxon>
        <taxon>Polypodiidae</taxon>
        <taxon>Polypodiales</taxon>
        <taxon>Pteridineae</taxon>
        <taxon>Pteridaceae</taxon>
        <taxon>Parkerioideae</taxon>
        <taxon>Ceratopteris</taxon>
    </lineage>
</organism>
<dbReference type="SUPFAM" id="SSF53474">
    <property type="entry name" value="alpha/beta-Hydrolases"/>
    <property type="match status" value="1"/>
</dbReference>
<reference evidence="2 3" key="1">
    <citation type="submission" date="2021-08" db="EMBL/GenBank/DDBJ databases">
        <title>WGS assembly of Ceratopteris richardii.</title>
        <authorList>
            <person name="Marchant D.B."/>
            <person name="Chen G."/>
            <person name="Jenkins J."/>
            <person name="Shu S."/>
            <person name="Leebens-Mack J."/>
            <person name="Grimwood J."/>
            <person name="Schmutz J."/>
            <person name="Soltis P."/>
            <person name="Soltis D."/>
            <person name="Chen Z.-H."/>
        </authorList>
    </citation>
    <scope>NUCLEOTIDE SEQUENCE [LARGE SCALE GENOMIC DNA]</scope>
    <source>
        <strain evidence="2">Whitten #5841</strain>
        <tissue evidence="2">Leaf</tissue>
    </source>
</reference>
<dbReference type="PANTHER" id="PTHR17630">
    <property type="entry name" value="DIENELACTONE HYDROLASE"/>
    <property type="match status" value="1"/>
</dbReference>
<dbReference type="PANTHER" id="PTHR17630:SF44">
    <property type="entry name" value="PROTEIN AIM2"/>
    <property type="match status" value="1"/>
</dbReference>
<dbReference type="InterPro" id="IPR002925">
    <property type="entry name" value="Dienelactn_hydro"/>
</dbReference>
<comment type="caution">
    <text evidence="2">The sequence shown here is derived from an EMBL/GenBank/DDBJ whole genome shotgun (WGS) entry which is preliminary data.</text>
</comment>
<dbReference type="Pfam" id="PF01738">
    <property type="entry name" value="DLH"/>
    <property type="match status" value="1"/>
</dbReference>
<sequence>MMFHASSECYATMDIYRMINGVPCIIGMLLGSMQSYTCTPNVTAKKIADQIAGLGYLVVAPDYMNKDPFVDQGNVPITDWLKNHLPISAVPSTRTIVDVLKQKGISSVGAVGFCWGGKVVVELAKLDILKVAVMCHPSFVSVDDIKEVKIPIAILAAETDNITPPAMAAQFQEILGSKKDVKSFVKIYPGTFHGWVNRYDPSNPVQLGKAEEAHKKIFEWLQTYLHE</sequence>
<dbReference type="InterPro" id="IPR029058">
    <property type="entry name" value="AB_hydrolase_fold"/>
</dbReference>
<dbReference type="GO" id="GO:0016787">
    <property type="term" value="F:hydrolase activity"/>
    <property type="evidence" value="ECO:0007669"/>
    <property type="project" value="InterPro"/>
</dbReference>
<dbReference type="Proteomes" id="UP000825935">
    <property type="component" value="Chromosome 23"/>
</dbReference>
<dbReference type="OMA" id="GDNPHTP"/>
<dbReference type="Gene3D" id="3.40.50.1820">
    <property type="entry name" value="alpha/beta hydrolase"/>
    <property type="match status" value="1"/>
</dbReference>
<feature type="domain" description="Dienelactone hydrolase" evidence="1">
    <location>
        <begin position="44"/>
        <end position="225"/>
    </location>
</feature>
<keyword evidence="3" id="KW-1185">Reference proteome</keyword>
<accession>A0A8T2S4M8</accession>
<name>A0A8T2S4M8_CERRI</name>
<gene>
    <name evidence="2" type="ORF">KP509_23G079600</name>
</gene>
<protein>
    <recommendedName>
        <fullName evidence="1">Dienelactone hydrolase domain-containing protein</fullName>
    </recommendedName>
</protein>
<evidence type="ECO:0000313" key="3">
    <source>
        <dbReference type="Proteomes" id="UP000825935"/>
    </source>
</evidence>
<evidence type="ECO:0000313" key="2">
    <source>
        <dbReference type="EMBL" id="KAH7302613.1"/>
    </source>
</evidence>
<dbReference type="AlphaFoldDB" id="A0A8T2S4M8"/>
<evidence type="ECO:0000259" key="1">
    <source>
        <dbReference type="Pfam" id="PF01738"/>
    </source>
</evidence>